<reference evidence="2 3" key="1">
    <citation type="submission" date="2017-06" db="EMBL/GenBank/DDBJ databases">
        <title>Complete Genome Sequence of Streptomyces hawaiiensis NRRL 15010 and insights into acyldepsipeptides biosynthesis.</title>
        <authorList>
            <person name="Mariita R.M."/>
            <person name="Sello J.K."/>
        </authorList>
    </citation>
    <scope>NUCLEOTIDE SEQUENCE [LARGE SCALE GENOMIC DNA]</scope>
    <source>
        <strain evidence="2 3">ATCC 12236</strain>
    </source>
</reference>
<evidence type="ECO:0000313" key="3">
    <source>
        <dbReference type="Proteomes" id="UP000495940"/>
    </source>
</evidence>
<proteinExistence type="predicted"/>
<dbReference type="KEGG" id="shaw:CEB94_14540"/>
<name>A0A6G5RDJ2_9ACTN</name>
<accession>A0A6G5RDJ2</accession>
<sequence>MPSQRQTLGRDTSATSYRSTACQIGTHQACAESSPESAPVDLPLIYEACDCLCHSAPGQSSPGSHAVSDSASTGAPALNAEITERSTRG</sequence>
<keyword evidence="3" id="KW-1185">Reference proteome</keyword>
<feature type="compositionally biased region" description="Polar residues" evidence="1">
    <location>
        <begin position="58"/>
        <end position="73"/>
    </location>
</feature>
<organism evidence="2 3">
    <name type="scientific">Streptomyces hawaiiensis</name>
    <dbReference type="NCBI Taxonomy" id="67305"/>
    <lineage>
        <taxon>Bacteria</taxon>
        <taxon>Bacillati</taxon>
        <taxon>Actinomycetota</taxon>
        <taxon>Actinomycetes</taxon>
        <taxon>Kitasatosporales</taxon>
        <taxon>Streptomycetaceae</taxon>
        <taxon>Streptomyces</taxon>
    </lineage>
</organism>
<dbReference type="AlphaFoldDB" id="A0A6G5RDJ2"/>
<dbReference type="Proteomes" id="UP000495940">
    <property type="component" value="Chromosome"/>
</dbReference>
<protein>
    <submittedName>
        <fullName evidence="2">Uncharacterized protein</fullName>
    </submittedName>
</protein>
<feature type="region of interest" description="Disordered" evidence="1">
    <location>
        <begin position="58"/>
        <end position="89"/>
    </location>
</feature>
<evidence type="ECO:0000313" key="2">
    <source>
        <dbReference type="EMBL" id="QCD55954.1"/>
    </source>
</evidence>
<evidence type="ECO:0000256" key="1">
    <source>
        <dbReference type="SAM" id="MobiDB-lite"/>
    </source>
</evidence>
<gene>
    <name evidence="2" type="ORF">CEB94_14540</name>
</gene>
<dbReference type="EMBL" id="CP021978">
    <property type="protein sequence ID" value="QCD55954.1"/>
    <property type="molecule type" value="Genomic_DNA"/>
</dbReference>